<evidence type="ECO:0000313" key="14">
    <source>
        <dbReference type="Proteomes" id="UP001148838"/>
    </source>
</evidence>
<dbReference type="Pfam" id="PF01359">
    <property type="entry name" value="Transposase_1"/>
    <property type="match status" value="1"/>
</dbReference>
<dbReference type="InterPro" id="IPR013155">
    <property type="entry name" value="M/V/L/I-tRNA-synth_anticd-bd"/>
</dbReference>
<keyword evidence="5" id="KW-0067">ATP-binding</keyword>
<organism evidence="13 14">
    <name type="scientific">Periplaneta americana</name>
    <name type="common">American cockroach</name>
    <name type="synonym">Blatta americana</name>
    <dbReference type="NCBI Taxonomy" id="6978"/>
    <lineage>
        <taxon>Eukaryota</taxon>
        <taxon>Metazoa</taxon>
        <taxon>Ecdysozoa</taxon>
        <taxon>Arthropoda</taxon>
        <taxon>Hexapoda</taxon>
        <taxon>Insecta</taxon>
        <taxon>Pterygota</taxon>
        <taxon>Neoptera</taxon>
        <taxon>Polyneoptera</taxon>
        <taxon>Dictyoptera</taxon>
        <taxon>Blattodea</taxon>
        <taxon>Blattoidea</taxon>
        <taxon>Blattidae</taxon>
        <taxon>Blattinae</taxon>
        <taxon>Periplaneta</taxon>
    </lineage>
</organism>
<feature type="domain" description="Methionyl/Valyl/Leucyl/Isoleucyl-tRNA synthetase anticodon-binding" evidence="11">
    <location>
        <begin position="696"/>
        <end position="847"/>
    </location>
</feature>
<reference evidence="13 14" key="1">
    <citation type="journal article" date="2022" name="Allergy">
        <title>Genome assembly and annotation of Periplaneta americana reveal a comprehensive cockroach allergen profile.</title>
        <authorList>
            <person name="Wang L."/>
            <person name="Xiong Q."/>
            <person name="Saelim N."/>
            <person name="Wang L."/>
            <person name="Nong W."/>
            <person name="Wan A.T."/>
            <person name="Shi M."/>
            <person name="Liu X."/>
            <person name="Cao Q."/>
            <person name="Hui J.H.L."/>
            <person name="Sookrung N."/>
            <person name="Leung T.F."/>
            <person name="Tungtrongchitr A."/>
            <person name="Tsui S.K.W."/>
        </authorList>
    </citation>
    <scope>NUCLEOTIDE SEQUENCE [LARGE SCALE GENOMIC DNA]</scope>
    <source>
        <strain evidence="13">PWHHKU_190912</strain>
    </source>
</reference>
<dbReference type="Pfam" id="PF19302">
    <property type="entry name" value="DUF5915"/>
    <property type="match status" value="1"/>
</dbReference>
<keyword evidence="3 13" id="KW-0436">Ligase</keyword>
<dbReference type="InterPro" id="IPR002301">
    <property type="entry name" value="Ile-tRNA-ligase"/>
</dbReference>
<feature type="domain" description="Aminoacyl-tRNA synthetase class Ia" evidence="10">
    <location>
        <begin position="18"/>
        <end position="639"/>
    </location>
</feature>
<dbReference type="SUPFAM" id="SSF50677">
    <property type="entry name" value="ValRS/IleRS/LeuRS editing domain"/>
    <property type="match status" value="1"/>
</dbReference>
<comment type="similarity">
    <text evidence="1">Belongs to the class-I aminoacyl-tRNA synthetase family.</text>
</comment>
<dbReference type="InterPro" id="IPR002300">
    <property type="entry name" value="aa-tRNA-synth_Ia"/>
</dbReference>
<evidence type="ECO:0000256" key="2">
    <source>
        <dbReference type="ARBA" id="ARBA00013165"/>
    </source>
</evidence>
<name>A0ABQ8SCV0_PERAM</name>
<dbReference type="Pfam" id="PF08264">
    <property type="entry name" value="Anticodon_1"/>
    <property type="match status" value="1"/>
</dbReference>
<dbReference type="InterPro" id="IPR009008">
    <property type="entry name" value="Val/Leu/Ile-tRNA-synth_edit"/>
</dbReference>
<evidence type="ECO:0000256" key="8">
    <source>
        <dbReference type="ARBA" id="ARBA00032665"/>
    </source>
</evidence>
<dbReference type="InterPro" id="IPR036397">
    <property type="entry name" value="RNaseH_sf"/>
</dbReference>
<dbReference type="Gene3D" id="1.10.730.10">
    <property type="entry name" value="Isoleucyl-tRNA Synthetase, Domain 1"/>
    <property type="match status" value="1"/>
</dbReference>
<dbReference type="PANTHER" id="PTHR42780">
    <property type="entry name" value="SOLEUCYL-TRNA SYNTHETASE"/>
    <property type="match status" value="1"/>
</dbReference>
<evidence type="ECO:0000256" key="5">
    <source>
        <dbReference type="ARBA" id="ARBA00022840"/>
    </source>
</evidence>
<dbReference type="InterPro" id="IPR023586">
    <property type="entry name" value="Ile-tRNA-ligase_type2"/>
</dbReference>
<dbReference type="NCBIfam" id="TIGR00392">
    <property type="entry name" value="ileS"/>
    <property type="match status" value="1"/>
</dbReference>
<evidence type="ECO:0000259" key="10">
    <source>
        <dbReference type="Pfam" id="PF00133"/>
    </source>
</evidence>
<accession>A0ABQ8SCV0</accession>
<keyword evidence="7" id="KW-0030">Aminoacyl-tRNA synthetase</keyword>
<dbReference type="HAMAP" id="MF_02003">
    <property type="entry name" value="Ile_tRNA_synth_type2"/>
    <property type="match status" value="1"/>
</dbReference>
<dbReference type="InterPro" id="IPR057033">
    <property type="entry name" value="Ubiquitin_IARS1"/>
</dbReference>
<dbReference type="PANTHER" id="PTHR42780:SF1">
    <property type="entry name" value="ISOLEUCINE--TRNA LIGASE, CYTOPLASMIC"/>
    <property type="match status" value="1"/>
</dbReference>
<proteinExistence type="inferred from homology"/>
<evidence type="ECO:0000259" key="11">
    <source>
        <dbReference type="Pfam" id="PF08264"/>
    </source>
</evidence>
<dbReference type="EMBL" id="JAJSOF020000029">
    <property type="protein sequence ID" value="KAJ4431923.1"/>
    <property type="molecule type" value="Genomic_DNA"/>
</dbReference>
<dbReference type="CDD" id="cd07961">
    <property type="entry name" value="Anticodon_Ia_Ile_ABEc"/>
    <property type="match status" value="1"/>
</dbReference>
<dbReference type="Gene3D" id="3.30.420.10">
    <property type="entry name" value="Ribonuclease H-like superfamily/Ribonuclease H"/>
    <property type="match status" value="1"/>
</dbReference>
<dbReference type="GO" id="GO:0016874">
    <property type="term" value="F:ligase activity"/>
    <property type="evidence" value="ECO:0007669"/>
    <property type="project" value="UniProtKB-KW"/>
</dbReference>
<dbReference type="PROSITE" id="PS00178">
    <property type="entry name" value="AA_TRNA_LIGASE_I"/>
    <property type="match status" value="1"/>
</dbReference>
<dbReference type="InterPro" id="IPR014729">
    <property type="entry name" value="Rossmann-like_a/b/a_fold"/>
</dbReference>
<protein>
    <recommendedName>
        <fullName evidence="2">isoleucine--tRNA ligase</fullName>
        <ecNumber evidence="2">6.1.1.5</ecNumber>
    </recommendedName>
    <alternativeName>
        <fullName evidence="8">Isoleucyl-tRNA synthetase</fullName>
    </alternativeName>
</protein>
<keyword evidence="14" id="KW-1185">Reference proteome</keyword>
<feature type="domain" description="Isoleucine--tRNA ligase cytoplasmic ubiquitin-like" evidence="12">
    <location>
        <begin position="1097"/>
        <end position="1182"/>
    </location>
</feature>
<keyword evidence="4" id="KW-0547">Nucleotide-binding</keyword>
<evidence type="ECO:0000313" key="13">
    <source>
        <dbReference type="EMBL" id="KAJ4431923.1"/>
    </source>
</evidence>
<keyword evidence="6" id="KW-0648">Protein biosynthesis</keyword>
<dbReference type="InterPro" id="IPR033709">
    <property type="entry name" value="Anticodon_Ile_ABEc"/>
</dbReference>
<evidence type="ECO:0000256" key="4">
    <source>
        <dbReference type="ARBA" id="ARBA00022741"/>
    </source>
</evidence>
<dbReference type="InterPro" id="IPR001888">
    <property type="entry name" value="Transposase_1"/>
</dbReference>
<dbReference type="EC" id="6.1.1.5" evidence="2"/>
<dbReference type="InterPro" id="IPR001412">
    <property type="entry name" value="aa-tRNA-synth_I_CS"/>
</dbReference>
<evidence type="ECO:0000256" key="3">
    <source>
        <dbReference type="ARBA" id="ARBA00022598"/>
    </source>
</evidence>
<dbReference type="InterPro" id="IPR009080">
    <property type="entry name" value="tRNAsynth_Ia_anticodon-bd"/>
</dbReference>
<comment type="caution">
    <text evidence="13">The sequence shown here is derived from an EMBL/GenBank/DDBJ whole genome shotgun (WGS) entry which is preliminary data.</text>
</comment>
<comment type="catalytic activity">
    <reaction evidence="9">
        <text>tRNA(Ile) + L-isoleucine + ATP = L-isoleucyl-tRNA(Ile) + AMP + diphosphate</text>
        <dbReference type="Rhea" id="RHEA:11060"/>
        <dbReference type="Rhea" id="RHEA-COMP:9666"/>
        <dbReference type="Rhea" id="RHEA-COMP:9695"/>
        <dbReference type="ChEBI" id="CHEBI:30616"/>
        <dbReference type="ChEBI" id="CHEBI:33019"/>
        <dbReference type="ChEBI" id="CHEBI:58045"/>
        <dbReference type="ChEBI" id="CHEBI:78442"/>
        <dbReference type="ChEBI" id="CHEBI:78528"/>
        <dbReference type="ChEBI" id="CHEBI:456215"/>
        <dbReference type="EC" id="6.1.1.5"/>
    </reaction>
</comment>
<evidence type="ECO:0000256" key="1">
    <source>
        <dbReference type="ARBA" id="ARBA00005594"/>
    </source>
</evidence>
<dbReference type="Proteomes" id="UP001148838">
    <property type="component" value="Unassembled WGS sequence"/>
</dbReference>
<dbReference type="Gene3D" id="3.40.50.620">
    <property type="entry name" value="HUPs"/>
    <property type="match status" value="2"/>
</dbReference>
<evidence type="ECO:0000256" key="7">
    <source>
        <dbReference type="ARBA" id="ARBA00023146"/>
    </source>
</evidence>
<dbReference type="CDD" id="cd00818">
    <property type="entry name" value="IleRS_core"/>
    <property type="match status" value="1"/>
</dbReference>
<dbReference type="SUPFAM" id="SSF47323">
    <property type="entry name" value="Anticodon-binding domain of a subclass of class I aminoacyl-tRNA synthetases"/>
    <property type="match status" value="1"/>
</dbReference>
<dbReference type="Pfam" id="PF23567">
    <property type="entry name" value="Ubiquitin_IARS1"/>
    <property type="match status" value="1"/>
</dbReference>
<sequence>MVQPVSETIDFAKEEDKIINLWKQLDVFRTCLKQSKGKPRYSFYDGPPFATGLPHYGHILAGTIKDIVTRYAHQRGYHVERRFGWDCHGLPVEYEIDKTLGIRGPEDVAKMGIDKYNGECRKIVMRYASEWEIIVGRLGRWIDFQNDYKTLYPWFMESIWWVFKELFVKGMVYRGVKVMPYSTACNTPLSNFESGQNYKEVIDPAVIVSFPIIGDQNVHLLAWTTTPWTLPSNLSLCVNPDLNYVKVKDSTTGKVFILMESRLEALYKKEDQYTILEKFKGSSLKGKRYVPIFPYFQDMEKKGAFQVLTDGYVTEESGTGIVHQAPYFGEDDYRICLAAGIITRDQDMVCPVDASGRFTEPVTEFLGQHVKDADKNIIKWLKEADRLVNSSTVKHSYPFCWRSETPLIYKAVPSWFVRVEQMSKDLLRSSQSTYWVPDFVKEKRFGNWLRDARDWTISRNRYWGTPIPLWISPDGEEIVCVGSIAELQELTGVEVTDLHRESIDHLTIPSRRPGQPPLQRVSEVFDCWFESGSMPYAQMHYPFERAKEFEDCFPADFIAEGIDQTRGWFYTLLVISTALFNKPPFKNLIANGLVLASDGQKMSKRKKNYPDPMEVVNKFGADALRLYLINSPVVRAENLRFKEEGVRDVLKDVFLPWYNAYRFLVQNLDRLIKEDGVKFEFVEGVALEKLSQNLMDQWILSFTQSLLQFVKQEMTAYRLYTVVPRLVKFIDNLTNWYVRMNRKRLKGEGGVHDCYDALHTLYHVLYSMVRVMSPFTPFLTELMYRNLRHFLEPHTIMDSVHYLMLPEPRSVLINEDIERAVARMQTVIDLGRVIRDRKTIPVKYPLPEVVVIHQDEKYLKDIISLERYILEELNVRKVTVTTDKKKYGVTLRAEPDHKTLGARLKGAFKPVMQAIKSLTDSDLHEFLSTGQMKLLGHTIEPADIRIMFSFSGDSTGELADNYEAHADNDLLVLLATTADEAMQDEGIAREVINRVQKLRKKAHLVPSDPVTVYFSVDPPDSQLQRITMSHAQFIENTLKVPLRPVTELKTHMRSSLVIEETQQLKGSLLNLVVTRGFCQGWSSDAESNQQQSGTSVEPFCRYVNVQLCGLQPKYGAKMSCGMILLENPCQENLITIKQLREEIEVLFGLYGQDFILSRSKNGPELTDIPDLNSLDKQVLYVYHRSDKKPEPLRQSVNNGPYCKFINISFNGKKGTVLLENSYGGHISPIRDQISCIFGVDVSKLADLGLTDSEIITGPVAVKHIPNLTGEQSDGITVFQIPLMTSLMLHRCRTGAISLQRWWQSPSVAIIESDWFLYRAGISRRMTSCTVVSWRPCWTGTKGKVTTFLDESSLDRYQREGDDFLGRIVAVDETWTRSYEPNLKHQSNEWKHPGSPRPKKVRPTQSAVKELFIVAYDIDGVILHHAVPSRQTVNADYYCRFLQHYLHPALGRKRRHLVVQNPIILNDNARSLTTAAVKDLLCRWQWKILEHLLYSPDMSPCDYDLFIKVKEPLRGTQYNTKDELIYAIVWSIRNINKDGRADGVRCLPNIWKKVINKGATI</sequence>
<gene>
    <name evidence="13" type="primary">IARS1</name>
    <name evidence="13" type="ORF">ANN_20530</name>
</gene>
<evidence type="ECO:0000259" key="12">
    <source>
        <dbReference type="Pfam" id="PF23567"/>
    </source>
</evidence>
<dbReference type="SUPFAM" id="SSF52374">
    <property type="entry name" value="Nucleotidylyl transferase"/>
    <property type="match status" value="1"/>
</dbReference>
<evidence type="ECO:0000256" key="9">
    <source>
        <dbReference type="ARBA" id="ARBA00048359"/>
    </source>
</evidence>
<dbReference type="PRINTS" id="PR00984">
    <property type="entry name" value="TRNASYNTHILE"/>
</dbReference>
<evidence type="ECO:0000256" key="6">
    <source>
        <dbReference type="ARBA" id="ARBA00022917"/>
    </source>
</evidence>
<dbReference type="Pfam" id="PF00133">
    <property type="entry name" value="tRNA-synt_1"/>
    <property type="match status" value="1"/>
</dbReference>